<dbReference type="InterPro" id="IPR045606">
    <property type="entry name" value="ATXR3_C"/>
</dbReference>
<dbReference type="EMBL" id="CAADRP010001885">
    <property type="protein sequence ID" value="VFU55335.1"/>
    <property type="molecule type" value="Genomic_DNA"/>
</dbReference>
<dbReference type="PANTHER" id="PTHR46655">
    <property type="entry name" value="HISTONE-LYSINE N-METHYLTRANSFERASE ATXR3"/>
    <property type="match status" value="1"/>
</dbReference>
<sequence length="145" mass="17045">MFSLWVRYVMRCIFGDPKQAPPPLEKLAPEETVSFLWKGNGPLADELLQRMSPYMDADILNDLRSKVRARDPSDSDDIQKECTSEVFIVVSSSLYCFSFYLHLIQTQTQFPPSTTHLHQLSPPQYFWFPRHHPLRLWVTLDHHRL</sequence>
<protein>
    <recommendedName>
        <fullName evidence="1">ATXR3 C-terminal domain-containing protein</fullName>
    </recommendedName>
</protein>
<dbReference type="PANTHER" id="PTHR46655:SF1">
    <property type="entry name" value="HISTONE-LYSINE N-METHYLTRANSFERASE ATXR3"/>
    <property type="match status" value="1"/>
</dbReference>
<evidence type="ECO:0000313" key="2">
    <source>
        <dbReference type="EMBL" id="VFU55335.1"/>
    </source>
</evidence>
<name>A0A6N2MM71_SALVM</name>
<feature type="domain" description="ATXR3 C-terminal" evidence="1">
    <location>
        <begin position="6"/>
        <end position="83"/>
    </location>
</feature>
<reference evidence="2" key="1">
    <citation type="submission" date="2019-03" db="EMBL/GenBank/DDBJ databases">
        <authorList>
            <person name="Mank J."/>
            <person name="Almeida P."/>
        </authorList>
    </citation>
    <scope>NUCLEOTIDE SEQUENCE</scope>
    <source>
        <strain evidence="2">78183</strain>
    </source>
</reference>
<evidence type="ECO:0000259" key="1">
    <source>
        <dbReference type="Pfam" id="PF19633"/>
    </source>
</evidence>
<dbReference type="AlphaFoldDB" id="A0A6N2MM71"/>
<dbReference type="Pfam" id="PF19633">
    <property type="entry name" value="SDG2_C"/>
    <property type="match status" value="1"/>
</dbReference>
<proteinExistence type="predicted"/>
<organism evidence="2">
    <name type="scientific">Salix viminalis</name>
    <name type="common">Common osier</name>
    <name type="synonym">Basket willow</name>
    <dbReference type="NCBI Taxonomy" id="40686"/>
    <lineage>
        <taxon>Eukaryota</taxon>
        <taxon>Viridiplantae</taxon>
        <taxon>Streptophyta</taxon>
        <taxon>Embryophyta</taxon>
        <taxon>Tracheophyta</taxon>
        <taxon>Spermatophyta</taxon>
        <taxon>Magnoliopsida</taxon>
        <taxon>eudicotyledons</taxon>
        <taxon>Gunneridae</taxon>
        <taxon>Pentapetalae</taxon>
        <taxon>rosids</taxon>
        <taxon>fabids</taxon>
        <taxon>Malpighiales</taxon>
        <taxon>Salicaceae</taxon>
        <taxon>Saliceae</taxon>
        <taxon>Salix</taxon>
    </lineage>
</organism>
<accession>A0A6N2MM71</accession>
<gene>
    <name evidence="2" type="ORF">SVIM_LOCUS392938</name>
</gene>